<dbReference type="Proteomes" id="UP001172102">
    <property type="component" value="Unassembled WGS sequence"/>
</dbReference>
<sequence>MRFTNVVLAATACHVSSALALPSLFRRQTTPKCMTAAETTEMVEIYRKIIAEYTEPLGEKYVAKDFVDLSDSINTFIHLPLGGPTFPDRANFLDVQSWNMHFPIEILSVDAVQCNTVALQWVSSFGEANLPSKGLTIMKTIFEDGIWKILEIVVEFNALTWLLNMGGSYEWEGETYTASKPDPAILQPKL</sequence>
<gene>
    <name evidence="3" type="ORF">B0H67DRAFT_500510</name>
</gene>
<evidence type="ECO:0000313" key="3">
    <source>
        <dbReference type="EMBL" id="KAK0702184.1"/>
    </source>
</evidence>
<evidence type="ECO:0000259" key="2">
    <source>
        <dbReference type="Pfam" id="PF26534"/>
    </source>
</evidence>
<dbReference type="Pfam" id="PF26534">
    <property type="entry name" value="NTF2_7"/>
    <property type="match status" value="1"/>
</dbReference>
<dbReference type="AlphaFoldDB" id="A0AA40DG37"/>
<name>A0AA40DG37_9PEZI</name>
<dbReference type="InterPro" id="IPR058645">
    <property type="entry name" value="NTF2-like_dom_7"/>
</dbReference>
<evidence type="ECO:0000313" key="4">
    <source>
        <dbReference type="Proteomes" id="UP001172102"/>
    </source>
</evidence>
<keyword evidence="1" id="KW-0732">Signal</keyword>
<comment type="caution">
    <text evidence="3">The sequence shown here is derived from an EMBL/GenBank/DDBJ whole genome shotgun (WGS) entry which is preliminary data.</text>
</comment>
<reference evidence="3" key="1">
    <citation type="submission" date="2023-06" db="EMBL/GenBank/DDBJ databases">
        <title>Genome-scale phylogeny and comparative genomics of the fungal order Sordariales.</title>
        <authorList>
            <consortium name="Lawrence Berkeley National Laboratory"/>
            <person name="Hensen N."/>
            <person name="Bonometti L."/>
            <person name="Westerberg I."/>
            <person name="Brannstrom I.O."/>
            <person name="Guillou S."/>
            <person name="Cros-Aarteil S."/>
            <person name="Calhoun S."/>
            <person name="Haridas S."/>
            <person name="Kuo A."/>
            <person name="Mondo S."/>
            <person name="Pangilinan J."/>
            <person name="Riley R."/>
            <person name="Labutti K."/>
            <person name="Andreopoulos B."/>
            <person name="Lipzen A."/>
            <person name="Chen C."/>
            <person name="Yanf M."/>
            <person name="Daum C."/>
            <person name="Ng V."/>
            <person name="Clum A."/>
            <person name="Steindorff A."/>
            <person name="Ohm R."/>
            <person name="Martin F."/>
            <person name="Silar P."/>
            <person name="Natvig D."/>
            <person name="Lalanne C."/>
            <person name="Gautier V."/>
            <person name="Ament-Velasquez S.L."/>
            <person name="Kruys A."/>
            <person name="Hutchinson M.I."/>
            <person name="Powell A.J."/>
            <person name="Barry K."/>
            <person name="Miller A.N."/>
            <person name="Grigoriev I.V."/>
            <person name="Debuchy R."/>
            <person name="Gladieux P."/>
            <person name="Thoren M.H."/>
            <person name="Johannesson H."/>
        </authorList>
    </citation>
    <scope>NUCLEOTIDE SEQUENCE</scope>
    <source>
        <strain evidence="3">SMH4607-1</strain>
    </source>
</reference>
<organism evidence="3 4">
    <name type="scientific">Lasiosphaeris hirsuta</name>
    <dbReference type="NCBI Taxonomy" id="260670"/>
    <lineage>
        <taxon>Eukaryota</taxon>
        <taxon>Fungi</taxon>
        <taxon>Dikarya</taxon>
        <taxon>Ascomycota</taxon>
        <taxon>Pezizomycotina</taxon>
        <taxon>Sordariomycetes</taxon>
        <taxon>Sordariomycetidae</taxon>
        <taxon>Sordariales</taxon>
        <taxon>Lasiosphaeriaceae</taxon>
        <taxon>Lasiosphaeris</taxon>
    </lineage>
</organism>
<evidence type="ECO:0000256" key="1">
    <source>
        <dbReference type="SAM" id="SignalP"/>
    </source>
</evidence>
<protein>
    <recommendedName>
        <fullName evidence="2">NTF2-like domain-containing protein</fullName>
    </recommendedName>
</protein>
<feature type="chain" id="PRO_5041233978" description="NTF2-like domain-containing protein" evidence="1">
    <location>
        <begin position="21"/>
        <end position="190"/>
    </location>
</feature>
<accession>A0AA40DG37</accession>
<feature type="signal peptide" evidence="1">
    <location>
        <begin position="1"/>
        <end position="20"/>
    </location>
</feature>
<dbReference type="EMBL" id="JAUKUA010000009">
    <property type="protein sequence ID" value="KAK0702184.1"/>
    <property type="molecule type" value="Genomic_DNA"/>
</dbReference>
<feature type="domain" description="NTF2-like" evidence="2">
    <location>
        <begin position="32"/>
        <end position="167"/>
    </location>
</feature>
<proteinExistence type="predicted"/>
<keyword evidence="4" id="KW-1185">Reference proteome</keyword>